<dbReference type="AlphaFoldDB" id="A0A3M7RBQ4"/>
<evidence type="ECO:0000313" key="2">
    <source>
        <dbReference type="Proteomes" id="UP000276133"/>
    </source>
</evidence>
<comment type="caution">
    <text evidence="1">The sequence shown here is derived from an EMBL/GenBank/DDBJ whole genome shotgun (WGS) entry which is preliminary data.</text>
</comment>
<dbReference type="EMBL" id="REGN01003800">
    <property type="protein sequence ID" value="RNA20715.1"/>
    <property type="molecule type" value="Genomic_DNA"/>
</dbReference>
<evidence type="ECO:0000313" key="1">
    <source>
        <dbReference type="EMBL" id="RNA20715.1"/>
    </source>
</evidence>
<proteinExistence type="predicted"/>
<accession>A0A3M7RBQ4</accession>
<name>A0A3M7RBQ4_BRAPC</name>
<sequence>MSLVMKDNLTIMLKSYTTDFEKQTLRKHPVVYLLIRIKKSKSSRWQIINTRSTQCKKTDLAHIGHQEIVETKRLIRSQK</sequence>
<reference evidence="1 2" key="1">
    <citation type="journal article" date="2018" name="Sci. Rep.">
        <title>Genomic signatures of local adaptation to the degree of environmental predictability in rotifers.</title>
        <authorList>
            <person name="Franch-Gras L."/>
            <person name="Hahn C."/>
            <person name="Garcia-Roger E.M."/>
            <person name="Carmona M.J."/>
            <person name="Serra M."/>
            <person name="Gomez A."/>
        </authorList>
    </citation>
    <scope>NUCLEOTIDE SEQUENCE [LARGE SCALE GENOMIC DNA]</scope>
    <source>
        <strain evidence="1">HYR1</strain>
    </source>
</reference>
<protein>
    <submittedName>
        <fullName evidence="1">Uncharacterized protein</fullName>
    </submittedName>
</protein>
<dbReference type="Proteomes" id="UP000276133">
    <property type="component" value="Unassembled WGS sequence"/>
</dbReference>
<organism evidence="1 2">
    <name type="scientific">Brachionus plicatilis</name>
    <name type="common">Marine rotifer</name>
    <name type="synonym">Brachionus muelleri</name>
    <dbReference type="NCBI Taxonomy" id="10195"/>
    <lineage>
        <taxon>Eukaryota</taxon>
        <taxon>Metazoa</taxon>
        <taxon>Spiralia</taxon>
        <taxon>Gnathifera</taxon>
        <taxon>Rotifera</taxon>
        <taxon>Eurotatoria</taxon>
        <taxon>Monogononta</taxon>
        <taxon>Pseudotrocha</taxon>
        <taxon>Ploima</taxon>
        <taxon>Brachionidae</taxon>
        <taxon>Brachionus</taxon>
    </lineage>
</organism>
<gene>
    <name evidence="1" type="ORF">BpHYR1_030830</name>
</gene>
<keyword evidence="2" id="KW-1185">Reference proteome</keyword>